<evidence type="ECO:0000256" key="7">
    <source>
        <dbReference type="ARBA" id="ARBA00023242"/>
    </source>
</evidence>
<evidence type="ECO:0000313" key="11">
    <source>
        <dbReference type="EMBL" id="KXS93619.1"/>
    </source>
</evidence>
<dbReference type="GO" id="GO:0071011">
    <property type="term" value="C:precatalytic spliceosome"/>
    <property type="evidence" value="ECO:0007669"/>
    <property type="project" value="TreeGrafter"/>
</dbReference>
<evidence type="ECO:0000313" key="12">
    <source>
        <dbReference type="Proteomes" id="UP000070133"/>
    </source>
</evidence>
<evidence type="ECO:0000256" key="8">
    <source>
        <dbReference type="ARBA" id="ARBA00023274"/>
    </source>
</evidence>
<evidence type="ECO:0000259" key="10">
    <source>
        <dbReference type="PROSITE" id="PS51358"/>
    </source>
</evidence>
<organism evidence="11 12">
    <name type="scientific">Pseudocercospora eumusae</name>
    <dbReference type="NCBI Taxonomy" id="321146"/>
    <lineage>
        <taxon>Eukaryota</taxon>
        <taxon>Fungi</taxon>
        <taxon>Dikarya</taxon>
        <taxon>Ascomycota</taxon>
        <taxon>Pezizomycotina</taxon>
        <taxon>Dothideomycetes</taxon>
        <taxon>Dothideomycetidae</taxon>
        <taxon>Mycosphaerellales</taxon>
        <taxon>Mycosphaerellaceae</taxon>
        <taxon>Pseudocercospora</taxon>
    </lineage>
</organism>
<keyword evidence="7" id="KW-0539">Nucleus</keyword>
<dbReference type="FunFam" id="1.10.246.90:FF:000002">
    <property type="entry name" value="U4/U6 small nuclear ribonucleoprotein Prp31"/>
    <property type="match status" value="1"/>
</dbReference>
<feature type="compositionally biased region" description="Basic and acidic residues" evidence="9">
    <location>
        <begin position="205"/>
        <end position="221"/>
    </location>
</feature>
<dbReference type="GO" id="GO:0005687">
    <property type="term" value="C:U4 snRNP"/>
    <property type="evidence" value="ECO:0007669"/>
    <property type="project" value="TreeGrafter"/>
</dbReference>
<keyword evidence="8" id="KW-0687">Ribonucleoprotein</keyword>
<keyword evidence="12" id="KW-1185">Reference proteome</keyword>
<dbReference type="Gene3D" id="1.10.287.4070">
    <property type="match status" value="1"/>
</dbReference>
<feature type="region of interest" description="Disordered" evidence="9">
    <location>
        <begin position="167"/>
        <end position="221"/>
    </location>
</feature>
<dbReference type="GO" id="GO:0003723">
    <property type="term" value="F:RNA binding"/>
    <property type="evidence" value="ECO:0007669"/>
    <property type="project" value="UniProtKB-KW"/>
</dbReference>
<evidence type="ECO:0000256" key="3">
    <source>
        <dbReference type="ARBA" id="ARBA00022664"/>
    </source>
</evidence>
<dbReference type="Gene3D" id="1.10.246.90">
    <property type="entry name" value="Nop domain"/>
    <property type="match status" value="1"/>
</dbReference>
<dbReference type="Pfam" id="PF09785">
    <property type="entry name" value="Prp31_C"/>
    <property type="match status" value="1"/>
</dbReference>
<dbReference type="InterPro" id="IPR036070">
    <property type="entry name" value="Nop_dom_sf"/>
</dbReference>
<name>A0A139GTV8_9PEZI</name>
<dbReference type="OrthoDB" id="4771285at2759"/>
<dbReference type="Pfam" id="PF01798">
    <property type="entry name" value="Nop"/>
    <property type="match status" value="1"/>
</dbReference>
<keyword evidence="5" id="KW-0694">RNA-binding</keyword>
<evidence type="ECO:0000256" key="6">
    <source>
        <dbReference type="ARBA" id="ARBA00023187"/>
    </source>
</evidence>
<dbReference type="SMART" id="SM00931">
    <property type="entry name" value="NOSIC"/>
    <property type="match status" value="1"/>
</dbReference>
<dbReference type="STRING" id="321146.A0A139GTV8"/>
<reference evidence="11 12" key="1">
    <citation type="submission" date="2015-07" db="EMBL/GenBank/DDBJ databases">
        <title>Comparative genomics of the Sigatoka disease complex on banana suggests a link between parallel evolutionary changes in Pseudocercospora fijiensis and Pseudocercospora eumusae and increased virulence on the banana host.</title>
        <authorList>
            <person name="Chang T.-C."/>
            <person name="Salvucci A."/>
            <person name="Crous P.W."/>
            <person name="Stergiopoulos I."/>
        </authorList>
    </citation>
    <scope>NUCLEOTIDE SEQUENCE [LARGE SCALE GENOMIC DNA]</scope>
    <source>
        <strain evidence="11 12">CBS 114824</strain>
    </source>
</reference>
<keyword evidence="4" id="KW-0747">Spliceosome</keyword>
<dbReference type="PANTHER" id="PTHR13904:SF0">
    <property type="entry name" value="U4_U6 SMALL NUCLEAR RIBONUCLEOPROTEIN PRP31"/>
    <property type="match status" value="1"/>
</dbReference>
<dbReference type="InterPro" id="IPR042239">
    <property type="entry name" value="Nop_C"/>
</dbReference>
<comment type="similarity">
    <text evidence="2">Belongs to the PRP31 family.</text>
</comment>
<feature type="domain" description="Nop" evidence="10">
    <location>
        <begin position="411"/>
        <end position="530"/>
    </location>
</feature>
<feature type="region of interest" description="Disordered" evidence="9">
    <location>
        <begin position="612"/>
        <end position="633"/>
    </location>
</feature>
<feature type="compositionally biased region" description="Gly residues" evidence="9">
    <location>
        <begin position="623"/>
        <end position="633"/>
    </location>
</feature>
<feature type="compositionally biased region" description="Acidic residues" evidence="9">
    <location>
        <begin position="189"/>
        <end position="204"/>
    </location>
</feature>
<dbReference type="GO" id="GO:0000244">
    <property type="term" value="P:spliceosomal tri-snRNP complex assembly"/>
    <property type="evidence" value="ECO:0007669"/>
    <property type="project" value="InterPro"/>
</dbReference>
<dbReference type="InterPro" id="IPR027105">
    <property type="entry name" value="Prp31"/>
</dbReference>
<dbReference type="EMBL" id="LFZN01000431">
    <property type="protein sequence ID" value="KXS93619.1"/>
    <property type="molecule type" value="Genomic_DNA"/>
</dbReference>
<dbReference type="AlphaFoldDB" id="A0A139GTV8"/>
<dbReference type="PROSITE" id="PS51358">
    <property type="entry name" value="NOP"/>
    <property type="match status" value="1"/>
</dbReference>
<dbReference type="SUPFAM" id="SSF89124">
    <property type="entry name" value="Nop domain"/>
    <property type="match status" value="1"/>
</dbReference>
<evidence type="ECO:0000256" key="2">
    <source>
        <dbReference type="ARBA" id="ARBA00005572"/>
    </source>
</evidence>
<gene>
    <name evidence="11" type="ORF">AC578_5912</name>
</gene>
<dbReference type="InterPro" id="IPR012976">
    <property type="entry name" value="NOSIC"/>
</dbReference>
<proteinExistence type="inferred from homology"/>
<dbReference type="Proteomes" id="UP000070133">
    <property type="component" value="Unassembled WGS sequence"/>
</dbReference>
<comment type="subcellular location">
    <subcellularLocation>
        <location evidence="1">Nucleus</location>
    </subcellularLocation>
</comment>
<evidence type="ECO:0000256" key="1">
    <source>
        <dbReference type="ARBA" id="ARBA00004123"/>
    </source>
</evidence>
<keyword evidence="6" id="KW-0508">mRNA splicing</keyword>
<evidence type="ECO:0000256" key="9">
    <source>
        <dbReference type="SAM" id="MobiDB-lite"/>
    </source>
</evidence>
<dbReference type="FunFam" id="1.10.287.4070:FF:000003">
    <property type="entry name" value="U4/U6 small nuclear ribonucleoprotein PRP31"/>
    <property type="match status" value="1"/>
</dbReference>
<evidence type="ECO:0000256" key="4">
    <source>
        <dbReference type="ARBA" id="ARBA00022728"/>
    </source>
</evidence>
<dbReference type="PANTHER" id="PTHR13904">
    <property type="entry name" value="PRE-MRNA SPLICING FACTOR PRP31"/>
    <property type="match status" value="1"/>
</dbReference>
<keyword evidence="3" id="KW-0507">mRNA processing</keyword>
<evidence type="ECO:0000256" key="5">
    <source>
        <dbReference type="ARBA" id="ARBA00022884"/>
    </source>
</evidence>
<accession>A0A139GTV8</accession>
<protein>
    <recommendedName>
        <fullName evidence="10">Nop domain-containing protein</fullName>
    </recommendedName>
</protein>
<dbReference type="InterPro" id="IPR019175">
    <property type="entry name" value="Prp31_C"/>
</dbReference>
<comment type="caution">
    <text evidence="11">The sequence shown here is derived from an EMBL/GenBank/DDBJ whole genome shotgun (WGS) entry which is preliminary data.</text>
</comment>
<feature type="region of interest" description="Disordered" evidence="9">
    <location>
        <begin position="528"/>
        <end position="559"/>
    </location>
</feature>
<dbReference type="GO" id="GO:0046540">
    <property type="term" value="C:U4/U6 x U5 tri-snRNP complex"/>
    <property type="evidence" value="ECO:0007669"/>
    <property type="project" value="InterPro"/>
</dbReference>
<sequence length="751" mass="81734">MKFLKVSEARGRFLESRFLSVDCFAEELFGGDLLRRGSLVLDPWRATRRLHGGDVFMRRRGCRAKGWRWRYKCRFRFHMRLRSFDAARVMRQAQLFRQSFLPHFATTSQGSSALIHLRQVAGHATEVDHKSHIEAESAKMATIADELLNDFEDSGDENNEQVNENEFGTKDATQDSAAPQQNGGGGMELDGDEEEVGDEDAEDMLPDHLKKETEETEEETKARVERMALQNVSDVRSVAGLMKQLDPLLEKINHYRTLPPAQETKNIGRVEDNPEYKVLTQSNTLSTQIDGEIILVHKFIRDHYSVRFPELETLIQNPLDYARTVAIIGNGPMDNIKSISESKDNVVGASLKQVLDGPSLMVVTVEATNTSGMPLSDTELATVRRACQMILRLDSAKKTLTDYVQSRMSIFAPNLTALIGSATAAQLINYAGGINGLAKTPACNIPPLGNKKSARATGLATNVGVRNQGVLYNNDIIRAVPQDLKVQAMRILSAKVVLAARIDGQHSSPSGEQGLALAEQVEKRINKLSEAPPNSGIKALPAPDDKPSRKRGGRRVRKMKEATAMTDLRKAQNRMAFGKEEAEVGFGDSSKGLGMIGAQDDGRVRATQIDQRTKAKLSKKNPGWGGATPAGGSGTATSLRGFGGGPAAPGALRAQGLRAAGVGSGLKTNVGGQPSGTVSTVAFTPVQGIELVDPKVRDEMNRKRKAEEDRWFKSGTFTQLGGANTAAQPAKVDSQGFKVPSLPVKKQKQGD</sequence>
<dbReference type="InterPro" id="IPR002687">
    <property type="entry name" value="Nop_dom"/>
</dbReference>
<feature type="compositionally biased region" description="Basic residues" evidence="9">
    <location>
        <begin position="548"/>
        <end position="558"/>
    </location>
</feature>
<feature type="region of interest" description="Disordered" evidence="9">
    <location>
        <begin position="720"/>
        <end position="751"/>
    </location>
</feature>